<reference evidence="1" key="1">
    <citation type="journal article" date="2020" name="Stud. Mycol.">
        <title>101 Dothideomycetes genomes: a test case for predicting lifestyles and emergence of pathogens.</title>
        <authorList>
            <person name="Haridas S."/>
            <person name="Albert R."/>
            <person name="Binder M."/>
            <person name="Bloem J."/>
            <person name="Labutti K."/>
            <person name="Salamov A."/>
            <person name="Andreopoulos B."/>
            <person name="Baker S."/>
            <person name="Barry K."/>
            <person name="Bills G."/>
            <person name="Bluhm B."/>
            <person name="Cannon C."/>
            <person name="Castanera R."/>
            <person name="Culley D."/>
            <person name="Daum C."/>
            <person name="Ezra D."/>
            <person name="Gonzalez J."/>
            <person name="Henrissat B."/>
            <person name="Kuo A."/>
            <person name="Liang C."/>
            <person name="Lipzen A."/>
            <person name="Lutzoni F."/>
            <person name="Magnuson J."/>
            <person name="Mondo S."/>
            <person name="Nolan M."/>
            <person name="Ohm R."/>
            <person name="Pangilinan J."/>
            <person name="Park H.-J."/>
            <person name="Ramirez L."/>
            <person name="Alfaro M."/>
            <person name="Sun H."/>
            <person name="Tritt A."/>
            <person name="Yoshinaga Y."/>
            <person name="Zwiers L.-H."/>
            <person name="Turgeon B."/>
            <person name="Goodwin S."/>
            <person name="Spatafora J."/>
            <person name="Crous P."/>
            <person name="Grigoriev I."/>
        </authorList>
    </citation>
    <scope>NUCLEOTIDE SEQUENCE</scope>
    <source>
        <strain evidence="1">HMLAC05119</strain>
    </source>
</reference>
<dbReference type="AlphaFoldDB" id="A0A6A5QL04"/>
<proteinExistence type="predicted"/>
<dbReference type="OrthoDB" id="3894566at2759"/>
<evidence type="ECO:0000313" key="2">
    <source>
        <dbReference type="Proteomes" id="UP000800096"/>
    </source>
</evidence>
<name>A0A6A5QL04_AMPQU</name>
<protein>
    <submittedName>
        <fullName evidence="1">Uncharacterized protein</fullName>
    </submittedName>
</protein>
<keyword evidence="2" id="KW-1185">Reference proteome</keyword>
<evidence type="ECO:0000313" key="1">
    <source>
        <dbReference type="EMBL" id="KAF1914757.1"/>
    </source>
</evidence>
<dbReference type="Proteomes" id="UP000800096">
    <property type="component" value="Unassembled WGS sequence"/>
</dbReference>
<accession>A0A6A5QL04</accession>
<dbReference type="EMBL" id="ML979137">
    <property type="protein sequence ID" value="KAF1914757.1"/>
    <property type="molecule type" value="Genomic_DNA"/>
</dbReference>
<organism evidence="1 2">
    <name type="scientific">Ampelomyces quisqualis</name>
    <name type="common">Powdery mildew agent</name>
    <dbReference type="NCBI Taxonomy" id="50730"/>
    <lineage>
        <taxon>Eukaryota</taxon>
        <taxon>Fungi</taxon>
        <taxon>Dikarya</taxon>
        <taxon>Ascomycota</taxon>
        <taxon>Pezizomycotina</taxon>
        <taxon>Dothideomycetes</taxon>
        <taxon>Pleosporomycetidae</taxon>
        <taxon>Pleosporales</taxon>
        <taxon>Pleosporineae</taxon>
        <taxon>Phaeosphaeriaceae</taxon>
        <taxon>Ampelomyces</taxon>
    </lineage>
</organism>
<sequence length="338" mass="38175">MVVSPDPQPIAFLGLPRELRDHIIGYLALPHFVYTSSDKPNTANLHRSKLPAHTFVDTRIHLPCRISPHVLGVCRQLREECLQYHSHALNSHSSAAADVRPSQEPPVSNLLAERVGQEVDEEVERLGEHPLRITLEVQRQLRGKFGYAIPVREELSPRFLALLPLMDRARKLRLVIWPGYDWWNGARPQAFTKINGRIKIDANAPPKPDALSVSIGKVLDCLPAVEELQVDVLAHVGDLSRWDLPDSVWTKIQYWLDGPIASEGGHALQKVCRKITGVWSPGCIETLYDQQETRTGDGSKWHIKRHGDMRTPKLVALADPGELDHLNETVDEEFDRTY</sequence>
<gene>
    <name evidence="1" type="ORF">BDU57DRAFT_540636</name>
</gene>